<dbReference type="Proteomes" id="UP000748752">
    <property type="component" value="Unassembled WGS sequence"/>
</dbReference>
<organism evidence="2 3">
    <name type="scientific">Thiohalocapsa halophila</name>
    <dbReference type="NCBI Taxonomy" id="69359"/>
    <lineage>
        <taxon>Bacteria</taxon>
        <taxon>Pseudomonadati</taxon>
        <taxon>Pseudomonadota</taxon>
        <taxon>Gammaproteobacteria</taxon>
        <taxon>Chromatiales</taxon>
        <taxon>Chromatiaceae</taxon>
        <taxon>Thiohalocapsa</taxon>
    </lineage>
</organism>
<feature type="region of interest" description="Disordered" evidence="1">
    <location>
        <begin position="92"/>
        <end position="113"/>
    </location>
</feature>
<evidence type="ECO:0000313" key="3">
    <source>
        <dbReference type="Proteomes" id="UP000748752"/>
    </source>
</evidence>
<reference evidence="2 3" key="1">
    <citation type="journal article" date="2020" name="Microorganisms">
        <title>Osmotic Adaptation and Compatible Solute Biosynthesis of Phototrophic Bacteria as Revealed from Genome Analyses.</title>
        <authorList>
            <person name="Imhoff J.F."/>
            <person name="Rahn T."/>
            <person name="Kunzel S."/>
            <person name="Keller A."/>
            <person name="Neulinger S.C."/>
        </authorList>
    </citation>
    <scope>NUCLEOTIDE SEQUENCE [LARGE SCALE GENOMIC DNA]</scope>
    <source>
        <strain evidence="2 3">DSM 6210</strain>
    </source>
</reference>
<accession>A0ABS1CM25</accession>
<dbReference type="EMBL" id="NRRV01000047">
    <property type="protein sequence ID" value="MBK1632396.1"/>
    <property type="molecule type" value="Genomic_DNA"/>
</dbReference>
<evidence type="ECO:0000313" key="2">
    <source>
        <dbReference type="EMBL" id="MBK1632396.1"/>
    </source>
</evidence>
<keyword evidence="3" id="KW-1185">Reference proteome</keyword>
<dbReference type="RefSeq" id="WP_200239932.1">
    <property type="nucleotide sequence ID" value="NZ_NRRV01000047.1"/>
</dbReference>
<gene>
    <name evidence="2" type="ORF">CKO31_16955</name>
</gene>
<proteinExistence type="predicted"/>
<sequence length="113" mass="11675">MSQGATSAVLPSFRRRQQPLAGLLLACVLLLAQTLLAAHGIEHLAHADEDLCEVCLAGAPLGAALAAAPLDSAPDAIPPVRQASKLTRPALQAPFNLHPARAPPKPTRAEPSL</sequence>
<evidence type="ECO:0008006" key="4">
    <source>
        <dbReference type="Google" id="ProtNLM"/>
    </source>
</evidence>
<evidence type="ECO:0000256" key="1">
    <source>
        <dbReference type="SAM" id="MobiDB-lite"/>
    </source>
</evidence>
<protein>
    <recommendedName>
        <fullName evidence="4">DUF2946 domain-containing protein</fullName>
    </recommendedName>
</protein>
<comment type="caution">
    <text evidence="2">The sequence shown here is derived from an EMBL/GenBank/DDBJ whole genome shotgun (WGS) entry which is preliminary data.</text>
</comment>
<name>A0ABS1CM25_9GAMM</name>